<proteinExistence type="predicted"/>
<name>A0A0A9G536_ARUDO</name>
<accession>A0A0A9G536</accession>
<dbReference type="AlphaFoldDB" id="A0A0A9G536"/>
<organism evidence="1">
    <name type="scientific">Arundo donax</name>
    <name type="common">Giant reed</name>
    <name type="synonym">Donax arundinaceus</name>
    <dbReference type="NCBI Taxonomy" id="35708"/>
    <lineage>
        <taxon>Eukaryota</taxon>
        <taxon>Viridiplantae</taxon>
        <taxon>Streptophyta</taxon>
        <taxon>Embryophyta</taxon>
        <taxon>Tracheophyta</taxon>
        <taxon>Spermatophyta</taxon>
        <taxon>Magnoliopsida</taxon>
        <taxon>Liliopsida</taxon>
        <taxon>Poales</taxon>
        <taxon>Poaceae</taxon>
        <taxon>PACMAD clade</taxon>
        <taxon>Arundinoideae</taxon>
        <taxon>Arundineae</taxon>
        <taxon>Arundo</taxon>
    </lineage>
</organism>
<reference evidence="1" key="2">
    <citation type="journal article" date="2015" name="Data Brief">
        <title>Shoot transcriptome of the giant reed, Arundo donax.</title>
        <authorList>
            <person name="Barrero R.A."/>
            <person name="Guerrero F.D."/>
            <person name="Moolhuijzen P."/>
            <person name="Goolsby J.A."/>
            <person name="Tidwell J."/>
            <person name="Bellgard S.E."/>
            <person name="Bellgard M.I."/>
        </authorList>
    </citation>
    <scope>NUCLEOTIDE SEQUENCE</scope>
    <source>
        <tissue evidence="1">Shoot tissue taken approximately 20 cm above the soil surface</tissue>
    </source>
</reference>
<dbReference type="EMBL" id="GBRH01180270">
    <property type="protein sequence ID" value="JAE17626.1"/>
    <property type="molecule type" value="Transcribed_RNA"/>
</dbReference>
<protein>
    <submittedName>
        <fullName evidence="1">Uncharacterized protein</fullName>
    </submittedName>
</protein>
<reference evidence="1" key="1">
    <citation type="submission" date="2014-09" db="EMBL/GenBank/DDBJ databases">
        <authorList>
            <person name="Magalhaes I.L.F."/>
            <person name="Oliveira U."/>
            <person name="Santos F.R."/>
            <person name="Vidigal T.H.D.A."/>
            <person name="Brescovit A.D."/>
            <person name="Santos A.J."/>
        </authorList>
    </citation>
    <scope>NUCLEOTIDE SEQUENCE</scope>
    <source>
        <tissue evidence="1">Shoot tissue taken approximately 20 cm above the soil surface</tissue>
    </source>
</reference>
<evidence type="ECO:0000313" key="1">
    <source>
        <dbReference type="EMBL" id="JAE17626.1"/>
    </source>
</evidence>
<sequence>MASVLISWISYLWRVNVFLEFAK</sequence>